<keyword evidence="3" id="KW-1185">Reference proteome</keyword>
<evidence type="ECO:0000259" key="1">
    <source>
        <dbReference type="Pfam" id="PF01966"/>
    </source>
</evidence>
<dbReference type="OrthoDB" id="1099791at2"/>
<dbReference type="AlphaFoldDB" id="A0A1I2E665"/>
<protein>
    <recommendedName>
        <fullName evidence="1">HD domain-containing protein</fullName>
    </recommendedName>
</protein>
<dbReference type="InterPro" id="IPR006674">
    <property type="entry name" value="HD_domain"/>
</dbReference>
<dbReference type="STRING" id="1177982.SAMN04489711_106242"/>
<dbReference type="Proteomes" id="UP000199119">
    <property type="component" value="Unassembled WGS sequence"/>
</dbReference>
<dbReference type="EMBL" id="FONX01000006">
    <property type="protein sequence ID" value="SFE88109.1"/>
    <property type="molecule type" value="Genomic_DNA"/>
</dbReference>
<reference evidence="3" key="1">
    <citation type="submission" date="2016-10" db="EMBL/GenBank/DDBJ databases">
        <authorList>
            <person name="Varghese N."/>
            <person name="Submissions S."/>
        </authorList>
    </citation>
    <scope>NUCLEOTIDE SEQUENCE [LARGE SCALE GENOMIC DNA]</scope>
    <source>
        <strain evidence="3">DSM 27981</strain>
    </source>
</reference>
<proteinExistence type="predicted"/>
<dbReference type="RefSeq" id="WP_092939604.1">
    <property type="nucleotide sequence ID" value="NZ_FONX01000006.1"/>
</dbReference>
<sequence>MSLWIHLADGTEHYLTQPDTAQNTYRLETLAHHLAIINRFTGATCRPYSVAEHSLLCADIAEAYNAPLPAQLACLMHDAHEAITGDTSSQVKWALAQAWENFEQPQARALRRHFGLQTAFAGYRQQIKRIDLVALATERRDLLAFDPAAHRPWPILDTPGQEVPHHGTSLNTTKREQTSWKEWRDLFIARYESLSEAVLMTAEARP</sequence>
<feature type="domain" description="HD" evidence="1">
    <location>
        <begin position="50"/>
        <end position="116"/>
    </location>
</feature>
<dbReference type="Gene3D" id="1.10.3210.10">
    <property type="entry name" value="Hypothetical protein af1432"/>
    <property type="match status" value="1"/>
</dbReference>
<evidence type="ECO:0000313" key="2">
    <source>
        <dbReference type="EMBL" id="SFE88109.1"/>
    </source>
</evidence>
<gene>
    <name evidence="2" type="ORF">SAMN04489711_106242</name>
</gene>
<evidence type="ECO:0000313" key="3">
    <source>
        <dbReference type="Proteomes" id="UP000199119"/>
    </source>
</evidence>
<dbReference type="Pfam" id="PF01966">
    <property type="entry name" value="HD"/>
    <property type="match status" value="1"/>
</dbReference>
<name>A0A1I2E665_9BURK</name>
<dbReference type="SUPFAM" id="SSF109604">
    <property type="entry name" value="HD-domain/PDEase-like"/>
    <property type="match status" value="1"/>
</dbReference>
<organism evidence="2 3">
    <name type="scientific">Paracidovorax wautersii</name>
    <dbReference type="NCBI Taxonomy" id="1177982"/>
    <lineage>
        <taxon>Bacteria</taxon>
        <taxon>Pseudomonadati</taxon>
        <taxon>Pseudomonadota</taxon>
        <taxon>Betaproteobacteria</taxon>
        <taxon>Burkholderiales</taxon>
        <taxon>Comamonadaceae</taxon>
        <taxon>Paracidovorax</taxon>
    </lineage>
</organism>
<accession>A0A1I2E665</accession>